<sequence>MAQIHDLVLGQGPDAFVGPGRQDDVPGRILIAQSELAQDAEGRAYDAAPQEPGGNRGVRHVAVSAVALGVDEVIDETRLDIGDQERASNAGVQAEPPQQEAELVIGLMRHLVLCGHLLPDLENTVDAVCE</sequence>
<evidence type="ECO:0000313" key="2">
    <source>
        <dbReference type="Proteomes" id="UP001610631"/>
    </source>
</evidence>
<dbReference type="Proteomes" id="UP001610631">
    <property type="component" value="Unassembled WGS sequence"/>
</dbReference>
<evidence type="ECO:0000313" key="1">
    <source>
        <dbReference type="EMBL" id="MFH7595090.1"/>
    </source>
</evidence>
<dbReference type="RefSeq" id="WP_395508975.1">
    <property type="nucleotide sequence ID" value="NZ_JBBDHD010000014.1"/>
</dbReference>
<reference evidence="1 2" key="1">
    <citation type="submission" date="2024-03" db="EMBL/GenBank/DDBJ databases">
        <title>Whole genome sequencing of Streptomyces racemochromogenes, to identify antimicrobial biosynthetic gene clusters.</title>
        <authorList>
            <person name="Suryawanshi P."/>
            <person name="Krishnaraj P.U."/>
            <person name="Arun Y.P."/>
            <person name="Suryawanshi M.P."/>
            <person name="Rakshit O."/>
        </authorList>
    </citation>
    <scope>NUCLEOTIDE SEQUENCE [LARGE SCALE GENOMIC DNA]</scope>
    <source>
        <strain evidence="1 2">AUDT626</strain>
    </source>
</reference>
<accession>A0ABW7P9R1</accession>
<name>A0ABW7P9R1_9ACTN</name>
<proteinExistence type="predicted"/>
<keyword evidence="2" id="KW-1185">Reference proteome</keyword>
<gene>
    <name evidence="1" type="ORF">WDV06_08265</name>
</gene>
<organism evidence="1 2">
    <name type="scientific">Streptomyces racemochromogenes</name>
    <dbReference type="NCBI Taxonomy" id="67353"/>
    <lineage>
        <taxon>Bacteria</taxon>
        <taxon>Bacillati</taxon>
        <taxon>Actinomycetota</taxon>
        <taxon>Actinomycetes</taxon>
        <taxon>Kitasatosporales</taxon>
        <taxon>Streptomycetaceae</taxon>
        <taxon>Streptomyces</taxon>
    </lineage>
</organism>
<comment type="caution">
    <text evidence="1">The sequence shown here is derived from an EMBL/GenBank/DDBJ whole genome shotgun (WGS) entry which is preliminary data.</text>
</comment>
<protein>
    <submittedName>
        <fullName evidence="1">Uncharacterized protein</fullName>
    </submittedName>
</protein>
<dbReference type="EMBL" id="JBBDHD010000014">
    <property type="protein sequence ID" value="MFH7595090.1"/>
    <property type="molecule type" value="Genomic_DNA"/>
</dbReference>